<comment type="caution">
    <text evidence="12">The sequence shown here is derived from an EMBL/GenBank/DDBJ whole genome shotgun (WGS) entry which is preliminary data.</text>
</comment>
<evidence type="ECO:0000256" key="1">
    <source>
        <dbReference type="ARBA" id="ARBA00000448"/>
    </source>
</evidence>
<evidence type="ECO:0000313" key="13">
    <source>
        <dbReference type="Proteomes" id="UP000760494"/>
    </source>
</evidence>
<evidence type="ECO:0000256" key="7">
    <source>
        <dbReference type="ARBA" id="ARBA00023295"/>
    </source>
</evidence>
<proteinExistence type="inferred from homology"/>
<name>A0A9Q9U610_FUSFU</name>
<dbReference type="Pfam" id="PF01915">
    <property type="entry name" value="Glyco_hydro_3_C"/>
    <property type="match status" value="1"/>
</dbReference>
<dbReference type="InterPro" id="IPR013783">
    <property type="entry name" value="Ig-like_fold"/>
</dbReference>
<keyword evidence="5" id="KW-0325">Glycoprotein</keyword>
<keyword evidence="4" id="KW-0378">Hydrolase</keyword>
<feature type="domain" description="Fibronectin type III-like" evidence="11">
    <location>
        <begin position="691"/>
        <end position="760"/>
    </location>
</feature>
<sequence>MKLSGYLCAAVLAVAGQAAKDKPVYKDPKASIDDRVEDLLQRMTIQEKAAQLIQGDMTNYLNLTDETVNKTGLAWNFKYRANSIWTGLYANMTTIKKAAKLGQDYLAKETELGKCIPAFVQSEGLHGVLILNGTIFNSPIGMGCSFNPELIEKMADVIATESRALGINQLFSPQVDLARELRFGRVEECFSEDPYLAGEMGYRYVKGLQAGGVSAMVKHYAAFATPEQGINTGPVHGGERELRSLYLPPFKRAIIDGGATSIMSSYNSYDGVPVVSDSYLLTDILREEWGYKYYVISDAGGTARLAQAFYVCPLEDDECITLETLPAGNDAEMGGGYWSFEIIPELVKAGKLDEKVVDTAVSRVLRSKFEMGLFEKPFTGVADDKIWDYVNTKAHKKVARQLDAESIVLLENHEDILPLKKGANVAVIGPMAHGYVNYGDYVIHTAMTRGVTPYDGIKAASKGKVTFTQGCERWSTDESGFKEAVAAAEAADVAVVVVGTWSRDQNELWQGLNATTGEHIDVSNLNLIGAMPKLVKAIIETGKPTVVVYSSGKPITEPWISEEASALIQQFYQSQEGGHALADVLYGNVNPSGKLSVSFPYDVGTTPIYYDHLNSARAWPNPGKIYENGTLKFGSNYVLENPEALYTFGYGLSYSKFDFSKISVSKKNVTATDTVTVSVDVSNKSKRDGSEVVQLYVKDMLASVDVARYQLKGFKKVAVKAGKTQTVKIDLKVEDWGLWNRKMKYVVEPGDFTVFVGNSSENFKGNSAPGNVVMGYGKAGSLASRSSFSSSSQHRTETQPYTGALPTIFERLFSSLDAPERPALPRRFAHNSHRFDTSFHPLSAMASQQILFAETIAESDSDSEIESYSNRGNKLKKQARFARQGQLVPNNGPSSYKEYVEYGGVRRPILYRNPPLVDEEGYEIDSDDEDEERVQEAEASAAEMNPYANIQIENILAPLTASTALPTHPTLSKPFTSKTLTRLVDQSCDIMRKENRSLWRVRHLLTSLCGDYTWVPCEMMVRPADVELYTDNHTAQHLLALSQAISALPRITNGAAQQASGVEQANAVPDTTFDGEPTDKDPAEDADITMTDAGTADPDDSLVEDADDNAKVEAEKDGAGTASNMHNGEQLPAAQTDKRDSMGEATNGVNEHTNEQGTNETEVTRAEATAKPSGSDAHQQTESAETIRADVSMISDGDDDFIHPMFLAPSGARPDRDIGLPDQEAEDIRRLLALYVQKQEEVCRGAKRLFLGLLKAEQMRKNVLHWSKAEAHSGLNRDMSDGEDWYDKEEWGLTEDLKKGQDEEEEDVQTTGKKTRNRRQ</sequence>
<reference evidence="12" key="1">
    <citation type="submission" date="2019-05" db="EMBL/GenBank/DDBJ databases">
        <authorList>
            <person name="Piombo E."/>
        </authorList>
    </citation>
    <scope>NUCLEOTIDE SEQUENCE</scope>
    <source>
        <strain evidence="12">C2S</strain>
    </source>
</reference>
<dbReference type="InterPro" id="IPR036962">
    <property type="entry name" value="Glyco_hydro_3_N_sf"/>
</dbReference>
<dbReference type="GO" id="GO:0009251">
    <property type="term" value="P:glucan catabolic process"/>
    <property type="evidence" value="ECO:0007669"/>
    <property type="project" value="TreeGrafter"/>
</dbReference>
<dbReference type="EC" id="3.2.1.21" evidence="3"/>
<evidence type="ECO:0000256" key="5">
    <source>
        <dbReference type="ARBA" id="ARBA00023180"/>
    </source>
</evidence>
<evidence type="ECO:0000256" key="3">
    <source>
        <dbReference type="ARBA" id="ARBA00012744"/>
    </source>
</evidence>
<dbReference type="FunFam" id="2.60.40.10:FF:000495">
    <property type="entry name" value="Periplasmic beta-glucosidase"/>
    <property type="match status" value="1"/>
</dbReference>
<dbReference type="PANTHER" id="PTHR30620:SF117">
    <property type="entry name" value="BETA-1,4-XYLOSIDASE (EUROFUNG)"/>
    <property type="match status" value="1"/>
</dbReference>
<dbReference type="InterPro" id="IPR013904">
    <property type="entry name" value="RXT2_N"/>
</dbReference>
<organism evidence="12 13">
    <name type="scientific">Fusarium fujikuroi</name>
    <name type="common">Bakanae and foot rot disease fungus</name>
    <name type="synonym">Gibberella fujikuroi</name>
    <dbReference type="NCBI Taxonomy" id="5127"/>
    <lineage>
        <taxon>Eukaryota</taxon>
        <taxon>Fungi</taxon>
        <taxon>Dikarya</taxon>
        <taxon>Ascomycota</taxon>
        <taxon>Pezizomycotina</taxon>
        <taxon>Sordariomycetes</taxon>
        <taxon>Hypocreomycetidae</taxon>
        <taxon>Hypocreales</taxon>
        <taxon>Nectriaceae</taxon>
        <taxon>Fusarium</taxon>
        <taxon>Fusarium fujikuroi species complex</taxon>
    </lineage>
</organism>
<dbReference type="PANTHER" id="PTHR30620">
    <property type="entry name" value="PERIPLASMIC BETA-GLUCOSIDASE-RELATED"/>
    <property type="match status" value="1"/>
</dbReference>
<keyword evidence="7" id="KW-0326">Glycosidase</keyword>
<feature type="signal peptide" evidence="10">
    <location>
        <begin position="1"/>
        <end position="18"/>
    </location>
</feature>
<evidence type="ECO:0000313" key="12">
    <source>
        <dbReference type="EMBL" id="VTT59564.1"/>
    </source>
</evidence>
<dbReference type="InterPro" id="IPR051915">
    <property type="entry name" value="Cellulose_Degrad_GH3"/>
</dbReference>
<dbReference type="InterPro" id="IPR017853">
    <property type="entry name" value="GH"/>
</dbReference>
<dbReference type="EMBL" id="CABFJX010000035">
    <property type="protein sequence ID" value="VTT59564.1"/>
    <property type="molecule type" value="Genomic_DNA"/>
</dbReference>
<feature type="region of interest" description="Disordered" evidence="9">
    <location>
        <begin position="1117"/>
        <end position="1184"/>
    </location>
</feature>
<keyword evidence="8" id="KW-0624">Polysaccharide degradation</keyword>
<dbReference type="InterPro" id="IPR036881">
    <property type="entry name" value="Glyco_hydro_3_C_sf"/>
</dbReference>
<dbReference type="FunFam" id="3.40.50.1700:FF:000009">
    <property type="entry name" value="Periplasmic beta-glucosidase"/>
    <property type="match status" value="1"/>
</dbReference>
<dbReference type="Pfam" id="PF08595">
    <property type="entry name" value="RXT2_N"/>
    <property type="match status" value="1"/>
</dbReference>
<comment type="catalytic activity">
    <reaction evidence="1">
        <text>Hydrolysis of terminal, non-reducing beta-D-glucosyl residues with release of beta-D-glucose.</text>
        <dbReference type="EC" id="3.2.1.21"/>
    </reaction>
</comment>
<dbReference type="Pfam" id="PF00933">
    <property type="entry name" value="Glyco_hydro_3"/>
    <property type="match status" value="1"/>
</dbReference>
<dbReference type="PRINTS" id="PR00133">
    <property type="entry name" value="GLHYDRLASE3"/>
</dbReference>
<protein>
    <recommendedName>
        <fullName evidence="3">beta-glucosidase</fullName>
        <ecNumber evidence="3">3.2.1.21</ecNumber>
    </recommendedName>
</protein>
<evidence type="ECO:0000256" key="10">
    <source>
        <dbReference type="SAM" id="SignalP"/>
    </source>
</evidence>
<dbReference type="Pfam" id="PF14310">
    <property type="entry name" value="Fn3-like"/>
    <property type="match status" value="1"/>
</dbReference>
<evidence type="ECO:0000256" key="2">
    <source>
        <dbReference type="ARBA" id="ARBA00005336"/>
    </source>
</evidence>
<comment type="similarity">
    <text evidence="2">Belongs to the glycosyl hydrolase 3 family.</text>
</comment>
<dbReference type="Proteomes" id="UP000760494">
    <property type="component" value="Unassembled WGS sequence"/>
</dbReference>
<dbReference type="SMART" id="SM01217">
    <property type="entry name" value="Fn3_like"/>
    <property type="match status" value="1"/>
</dbReference>
<feature type="region of interest" description="Disordered" evidence="9">
    <location>
        <begin position="1056"/>
        <end position="1103"/>
    </location>
</feature>
<evidence type="ECO:0000256" key="9">
    <source>
        <dbReference type="SAM" id="MobiDB-lite"/>
    </source>
</evidence>
<gene>
    <name evidence="12" type="ORF">C2S_3837</name>
</gene>
<keyword evidence="10" id="KW-0732">Signal</keyword>
<feature type="region of interest" description="Disordered" evidence="9">
    <location>
        <begin position="1296"/>
        <end position="1320"/>
    </location>
</feature>
<dbReference type="InterPro" id="IPR026891">
    <property type="entry name" value="Fn3-like"/>
</dbReference>
<evidence type="ECO:0000259" key="11">
    <source>
        <dbReference type="SMART" id="SM01217"/>
    </source>
</evidence>
<dbReference type="Gene3D" id="3.40.50.1700">
    <property type="entry name" value="Glycoside hydrolase family 3 C-terminal domain"/>
    <property type="match status" value="1"/>
</dbReference>
<dbReference type="SUPFAM" id="SSF52279">
    <property type="entry name" value="Beta-D-glucan exohydrolase, C-terminal domain"/>
    <property type="match status" value="1"/>
</dbReference>
<accession>A0A9Q9U610</accession>
<dbReference type="Gene3D" id="3.20.20.300">
    <property type="entry name" value="Glycoside hydrolase, family 3, N-terminal domain"/>
    <property type="match status" value="1"/>
</dbReference>
<feature type="compositionally biased region" description="Polar residues" evidence="9">
    <location>
        <begin position="1147"/>
        <end position="1161"/>
    </location>
</feature>
<evidence type="ECO:0000256" key="8">
    <source>
        <dbReference type="ARBA" id="ARBA00023326"/>
    </source>
</evidence>
<dbReference type="Gene3D" id="2.60.40.10">
    <property type="entry name" value="Immunoglobulins"/>
    <property type="match status" value="1"/>
</dbReference>
<keyword evidence="6" id="KW-0119">Carbohydrate metabolism</keyword>
<feature type="chain" id="PRO_5040317693" description="beta-glucosidase" evidence="10">
    <location>
        <begin position="19"/>
        <end position="1320"/>
    </location>
</feature>
<dbReference type="InterPro" id="IPR002772">
    <property type="entry name" value="Glyco_hydro_3_C"/>
</dbReference>
<evidence type="ECO:0000256" key="4">
    <source>
        <dbReference type="ARBA" id="ARBA00022801"/>
    </source>
</evidence>
<evidence type="ECO:0000256" key="6">
    <source>
        <dbReference type="ARBA" id="ARBA00023277"/>
    </source>
</evidence>
<dbReference type="InterPro" id="IPR001764">
    <property type="entry name" value="Glyco_hydro_3_N"/>
</dbReference>
<dbReference type="GO" id="GO:0008422">
    <property type="term" value="F:beta-glucosidase activity"/>
    <property type="evidence" value="ECO:0007669"/>
    <property type="project" value="UniProtKB-EC"/>
</dbReference>
<dbReference type="SUPFAM" id="SSF51445">
    <property type="entry name" value="(Trans)glycosidases"/>
    <property type="match status" value="1"/>
</dbReference>